<dbReference type="GO" id="GO:0004177">
    <property type="term" value="F:aminopeptidase activity"/>
    <property type="evidence" value="ECO:0007669"/>
    <property type="project" value="UniProtKB-KW"/>
</dbReference>
<keyword evidence="2" id="KW-0378">Hydrolase</keyword>
<dbReference type="PROSITE" id="PS51257">
    <property type="entry name" value="PROKAR_LIPOPROTEIN"/>
    <property type="match status" value="1"/>
</dbReference>
<evidence type="ECO:0000313" key="3">
    <source>
        <dbReference type="Proteomes" id="UP001165653"/>
    </source>
</evidence>
<dbReference type="EMBL" id="JAPDDR010000008">
    <property type="protein sequence ID" value="MCW1915289.1"/>
    <property type="molecule type" value="Genomic_DNA"/>
</dbReference>
<keyword evidence="2" id="KW-0031">Aminopeptidase</keyword>
<keyword evidence="2" id="KW-0645">Protease</keyword>
<dbReference type="Pfam" id="PF10023">
    <property type="entry name" value="Aminopep"/>
    <property type="match status" value="1"/>
</dbReference>
<name>A0ABT3G626_9BACT</name>
<feature type="chain" id="PRO_5047333277" evidence="1">
    <location>
        <begin position="25"/>
        <end position="339"/>
    </location>
</feature>
<dbReference type="Proteomes" id="UP001165653">
    <property type="component" value="Unassembled WGS sequence"/>
</dbReference>
<dbReference type="InterPro" id="IPR014553">
    <property type="entry name" value="Aminopept"/>
</dbReference>
<gene>
    <name evidence="2" type="ORF">OJ996_17015</name>
</gene>
<keyword evidence="1" id="KW-0732">Signal</keyword>
<sequence>MARTLPSLTAVLPALMLLASCQTAKFYTQAAGGQFEILRKSKPIPPIIADPATPPKLKRQLSSVQEIRQFAKDYLTLPGDESYGKYADLGRPYVVWTLYAAPEFSLEPKTWWYPTLGRLDYRGFFRESDTDELVAKLRQEGYDVASGGTTAYSTLGWLHDPVLNTFVDAADVDLAELIFHELTHRRLFRNGDTTFNESLANAVAEVGVKRWLKHHGRFDDLRKYEARLVRRAQFYDRIDSTRAELKTLYDSKLPEGEMRREKARIFLGLQNNFRELRRRWGGRGLENWLKEDVNNAHLVSVITYHHHVPAFHKLLEECGGDLDRFFEEAAKMKLPEPER</sequence>
<protein>
    <submittedName>
        <fullName evidence="2">Aminopeptidase</fullName>
    </submittedName>
</protein>
<accession>A0ABT3G626</accession>
<evidence type="ECO:0000256" key="1">
    <source>
        <dbReference type="SAM" id="SignalP"/>
    </source>
</evidence>
<evidence type="ECO:0000313" key="2">
    <source>
        <dbReference type="EMBL" id="MCW1915289.1"/>
    </source>
</evidence>
<organism evidence="2 3">
    <name type="scientific">Luteolibacter rhizosphaerae</name>
    <dbReference type="NCBI Taxonomy" id="2989719"/>
    <lineage>
        <taxon>Bacteria</taxon>
        <taxon>Pseudomonadati</taxon>
        <taxon>Verrucomicrobiota</taxon>
        <taxon>Verrucomicrobiia</taxon>
        <taxon>Verrucomicrobiales</taxon>
        <taxon>Verrucomicrobiaceae</taxon>
        <taxon>Luteolibacter</taxon>
    </lineage>
</organism>
<feature type="signal peptide" evidence="1">
    <location>
        <begin position="1"/>
        <end position="24"/>
    </location>
</feature>
<dbReference type="PIRSF" id="PIRSF029285">
    <property type="entry name" value="Aminopept"/>
    <property type="match status" value="1"/>
</dbReference>
<keyword evidence="3" id="KW-1185">Reference proteome</keyword>
<proteinExistence type="predicted"/>
<reference evidence="2" key="1">
    <citation type="submission" date="2022-10" db="EMBL/GenBank/DDBJ databases">
        <title>Luteolibacter sp. GHJ8, whole genome shotgun sequencing project.</title>
        <authorList>
            <person name="Zhao G."/>
            <person name="Shen L."/>
        </authorList>
    </citation>
    <scope>NUCLEOTIDE SEQUENCE</scope>
    <source>
        <strain evidence="2">GHJ8</strain>
    </source>
</reference>
<dbReference type="RefSeq" id="WP_264514832.1">
    <property type="nucleotide sequence ID" value="NZ_JAPDDR010000008.1"/>
</dbReference>
<comment type="caution">
    <text evidence="2">The sequence shown here is derived from an EMBL/GenBank/DDBJ whole genome shotgun (WGS) entry which is preliminary data.</text>
</comment>